<gene>
    <name evidence="5" type="ORF">B0T10DRAFT_92121</name>
</gene>
<evidence type="ECO:0000256" key="1">
    <source>
        <dbReference type="ARBA" id="ARBA00005495"/>
    </source>
</evidence>
<name>A0A9P8VYN1_9HYPO</name>
<comment type="similarity">
    <text evidence="1">Belongs to the Gfa family.</text>
</comment>
<keyword evidence="6" id="KW-1185">Reference proteome</keyword>
<dbReference type="PANTHER" id="PTHR28620">
    <property type="entry name" value="CENTROMERE PROTEIN V"/>
    <property type="match status" value="1"/>
</dbReference>
<proteinExistence type="inferred from homology"/>
<comment type="caution">
    <text evidence="5">The sequence shown here is derived from an EMBL/GenBank/DDBJ whole genome shotgun (WGS) entry which is preliminary data.</text>
</comment>
<evidence type="ECO:0000313" key="5">
    <source>
        <dbReference type="EMBL" id="KAH6885275.1"/>
    </source>
</evidence>
<feature type="domain" description="CENP-V/GFA" evidence="4">
    <location>
        <begin position="6"/>
        <end position="120"/>
    </location>
</feature>
<dbReference type="PANTHER" id="PTHR28620:SF1">
    <property type="entry name" value="CENP-V_GFA DOMAIN-CONTAINING PROTEIN"/>
    <property type="match status" value="1"/>
</dbReference>
<reference evidence="5 6" key="1">
    <citation type="journal article" date="2021" name="Nat. Commun.">
        <title>Genetic determinants of endophytism in the Arabidopsis root mycobiome.</title>
        <authorList>
            <person name="Mesny F."/>
            <person name="Miyauchi S."/>
            <person name="Thiergart T."/>
            <person name="Pickel B."/>
            <person name="Atanasova L."/>
            <person name="Karlsson M."/>
            <person name="Huettel B."/>
            <person name="Barry K.W."/>
            <person name="Haridas S."/>
            <person name="Chen C."/>
            <person name="Bauer D."/>
            <person name="Andreopoulos W."/>
            <person name="Pangilinan J."/>
            <person name="LaButti K."/>
            <person name="Riley R."/>
            <person name="Lipzen A."/>
            <person name="Clum A."/>
            <person name="Drula E."/>
            <person name="Henrissat B."/>
            <person name="Kohler A."/>
            <person name="Grigoriev I.V."/>
            <person name="Martin F.M."/>
            <person name="Hacquard S."/>
        </authorList>
    </citation>
    <scope>NUCLEOTIDE SEQUENCE [LARGE SCALE GENOMIC DNA]</scope>
    <source>
        <strain evidence="5 6">MPI-CAGE-CH-0241</strain>
    </source>
</reference>
<dbReference type="PROSITE" id="PS51891">
    <property type="entry name" value="CENP_V_GFA"/>
    <property type="match status" value="2"/>
</dbReference>
<dbReference type="Pfam" id="PF04828">
    <property type="entry name" value="GFA"/>
    <property type="match status" value="1"/>
</dbReference>
<dbReference type="EMBL" id="JAGPYM010000018">
    <property type="protein sequence ID" value="KAH6885275.1"/>
    <property type="molecule type" value="Genomic_DNA"/>
</dbReference>
<dbReference type="InterPro" id="IPR052355">
    <property type="entry name" value="CENP-V-like"/>
</dbReference>
<protein>
    <submittedName>
        <fullName evidence="5">Mss4-like protein</fullName>
    </submittedName>
</protein>
<feature type="domain" description="CENP-V/GFA" evidence="4">
    <location>
        <begin position="136"/>
        <end position="273"/>
    </location>
</feature>
<dbReference type="Proteomes" id="UP000777438">
    <property type="component" value="Unassembled WGS sequence"/>
</dbReference>
<organism evidence="5 6">
    <name type="scientific">Thelonectria olida</name>
    <dbReference type="NCBI Taxonomy" id="1576542"/>
    <lineage>
        <taxon>Eukaryota</taxon>
        <taxon>Fungi</taxon>
        <taxon>Dikarya</taxon>
        <taxon>Ascomycota</taxon>
        <taxon>Pezizomycotina</taxon>
        <taxon>Sordariomycetes</taxon>
        <taxon>Hypocreomycetidae</taxon>
        <taxon>Hypocreales</taxon>
        <taxon>Nectriaceae</taxon>
        <taxon>Thelonectria</taxon>
    </lineage>
</organism>
<dbReference type="GO" id="GO:0046872">
    <property type="term" value="F:metal ion binding"/>
    <property type="evidence" value="ECO:0007669"/>
    <property type="project" value="UniProtKB-KW"/>
</dbReference>
<evidence type="ECO:0000256" key="2">
    <source>
        <dbReference type="ARBA" id="ARBA00022723"/>
    </source>
</evidence>
<dbReference type="Gene3D" id="2.170.150.70">
    <property type="match status" value="2"/>
</dbReference>
<dbReference type="AlphaFoldDB" id="A0A9P8VYN1"/>
<keyword evidence="3" id="KW-0862">Zinc</keyword>
<dbReference type="InterPro" id="IPR011057">
    <property type="entry name" value="Mss4-like_sf"/>
</dbReference>
<evidence type="ECO:0000259" key="4">
    <source>
        <dbReference type="PROSITE" id="PS51891"/>
    </source>
</evidence>
<dbReference type="GO" id="GO:0016846">
    <property type="term" value="F:carbon-sulfur lyase activity"/>
    <property type="evidence" value="ECO:0007669"/>
    <property type="project" value="InterPro"/>
</dbReference>
<evidence type="ECO:0000256" key="3">
    <source>
        <dbReference type="ARBA" id="ARBA00022833"/>
    </source>
</evidence>
<dbReference type="InterPro" id="IPR006913">
    <property type="entry name" value="CENP-V/GFA"/>
</dbReference>
<accession>A0A9P8VYN1</accession>
<keyword evidence="2" id="KW-0479">Metal-binding</keyword>
<dbReference type="SUPFAM" id="SSF51316">
    <property type="entry name" value="Mss4-like"/>
    <property type="match status" value="2"/>
</dbReference>
<sequence length="276" mass="30913">MAAQIYHGNCHCGRYRFEVSVPNVKDVTACTCSLCAKKGYLWLIVPPGAFTVVRDDGCMTEYESGTMKDKFCNHCGTGVVADHVVGPLRGQFGINVRALREINPFQLESYIKTVETEDQRVTQPIQGGLSASPAMHVGSCHCQRVQIELLVSIKDQEIKEDNCSSCVRIGYVGVYPTKDQVRIHRREHTFEYLYGRKFSGSTFCSTCGVHVFSNVYGPPLSVFDKVPPERREQVMAVYRKNMDIQPVNVRALDGVDLRGLEVQRSDEGTEGYELDD</sequence>
<dbReference type="OrthoDB" id="2993351at2759"/>
<evidence type="ECO:0000313" key="6">
    <source>
        <dbReference type="Proteomes" id="UP000777438"/>
    </source>
</evidence>